<dbReference type="CDD" id="cd10948">
    <property type="entry name" value="CE4_BsPdaA_like"/>
    <property type="match status" value="1"/>
</dbReference>
<feature type="domain" description="NodB homology" evidence="1">
    <location>
        <begin position="74"/>
        <end position="254"/>
    </location>
</feature>
<comment type="caution">
    <text evidence="2">The sequence shown here is derived from an EMBL/GenBank/DDBJ whole genome shotgun (WGS) entry which is preliminary data.</text>
</comment>
<dbReference type="GO" id="GO:0005975">
    <property type="term" value="P:carbohydrate metabolic process"/>
    <property type="evidence" value="ECO:0007669"/>
    <property type="project" value="InterPro"/>
</dbReference>
<dbReference type="GO" id="GO:0016810">
    <property type="term" value="F:hydrolase activity, acting on carbon-nitrogen (but not peptide) bonds"/>
    <property type="evidence" value="ECO:0007669"/>
    <property type="project" value="InterPro"/>
</dbReference>
<dbReference type="InterPro" id="IPR002509">
    <property type="entry name" value="NODB_dom"/>
</dbReference>
<protein>
    <submittedName>
        <fullName evidence="2">Polysaccharide deacetylase family protein</fullName>
    </submittedName>
</protein>
<dbReference type="PROSITE" id="PS51677">
    <property type="entry name" value="NODB"/>
    <property type="match status" value="1"/>
</dbReference>
<dbReference type="InterPro" id="IPR050248">
    <property type="entry name" value="Polysacc_deacetylase_ArnD"/>
</dbReference>
<dbReference type="GO" id="GO:0016020">
    <property type="term" value="C:membrane"/>
    <property type="evidence" value="ECO:0007669"/>
    <property type="project" value="TreeGrafter"/>
</dbReference>
<evidence type="ECO:0000313" key="2">
    <source>
        <dbReference type="EMBL" id="MBM6921325.1"/>
    </source>
</evidence>
<evidence type="ECO:0000313" key="3">
    <source>
        <dbReference type="Proteomes" id="UP000774750"/>
    </source>
</evidence>
<reference evidence="2" key="1">
    <citation type="submission" date="2020-08" db="EMBL/GenBank/DDBJ databases">
        <authorList>
            <person name="Cejkova D."/>
            <person name="Kubasova T."/>
            <person name="Jahodarova E."/>
            <person name="Rychlik I."/>
        </authorList>
    </citation>
    <scope>NUCLEOTIDE SEQUENCE</scope>
    <source>
        <strain evidence="2">An559</strain>
    </source>
</reference>
<gene>
    <name evidence="2" type="ORF">H6A12_09175</name>
</gene>
<accession>A0A939BEH5</accession>
<name>A0A939BEH5_9FIRM</name>
<dbReference type="PANTHER" id="PTHR10587:SF78">
    <property type="entry name" value="PEPTIDOGLYCAN-N-ACETYLMURAMIC ACID DEACETYLASE PDAA"/>
    <property type="match status" value="1"/>
</dbReference>
<reference evidence="2" key="2">
    <citation type="journal article" date="2021" name="Sci. Rep.">
        <title>The distribution of antibiotic resistance genes in chicken gut microbiota commensals.</title>
        <authorList>
            <person name="Juricova H."/>
            <person name="Matiasovicova J."/>
            <person name="Kubasova T."/>
            <person name="Cejkova D."/>
            <person name="Rychlik I."/>
        </authorList>
    </citation>
    <scope>NUCLEOTIDE SEQUENCE</scope>
    <source>
        <strain evidence="2">An559</strain>
    </source>
</reference>
<keyword evidence="3" id="KW-1185">Reference proteome</keyword>
<dbReference type="InterPro" id="IPR011330">
    <property type="entry name" value="Glyco_hydro/deAcase_b/a-brl"/>
</dbReference>
<organism evidence="2 3">
    <name type="scientific">Merdimmobilis hominis</name>
    <dbReference type="NCBI Taxonomy" id="2897707"/>
    <lineage>
        <taxon>Bacteria</taxon>
        <taxon>Bacillati</taxon>
        <taxon>Bacillota</taxon>
        <taxon>Clostridia</taxon>
        <taxon>Eubacteriales</taxon>
        <taxon>Oscillospiraceae</taxon>
        <taxon>Merdimmobilis</taxon>
    </lineage>
</organism>
<proteinExistence type="predicted"/>
<dbReference type="PANTHER" id="PTHR10587">
    <property type="entry name" value="GLYCOSYL TRANSFERASE-RELATED"/>
    <property type="match status" value="1"/>
</dbReference>
<dbReference type="SUPFAM" id="SSF88713">
    <property type="entry name" value="Glycoside hydrolase/deacetylase"/>
    <property type="match status" value="1"/>
</dbReference>
<dbReference type="Proteomes" id="UP000774750">
    <property type="component" value="Unassembled WGS sequence"/>
</dbReference>
<dbReference type="EMBL" id="JACJKY010000014">
    <property type="protein sequence ID" value="MBM6921325.1"/>
    <property type="molecule type" value="Genomic_DNA"/>
</dbReference>
<dbReference type="InterPro" id="IPR014235">
    <property type="entry name" value="Spore_PdaA"/>
</dbReference>
<sequence length="256" mass="28898">MPESSDSSDETAPTNAPLDAGAFDFSDIASLDNTLHGWGQGKEVNDQNRPVSCEQYEEKYRKYDASFIMPATEQAIYLTFDQGYENGYTTKILDTLKEKQCTAVFFVTMHYAKSNPDLIKRMIEEGHVIGNHTASHQSMPTISVEDAANDIIELHNYILETYGYEMTLFRPPKGEWSERTLALTQKLGYRTVFWSFAYADYDVNNQMGVDKAFPKVTEAAHNGAIYLLHSVSKDNAEMLGDIIDTLRQKNYVIAAL</sequence>
<dbReference type="Gene3D" id="3.20.20.370">
    <property type="entry name" value="Glycoside hydrolase/deacetylase"/>
    <property type="match status" value="1"/>
</dbReference>
<dbReference type="Pfam" id="PF01522">
    <property type="entry name" value="Polysacc_deac_1"/>
    <property type="match status" value="1"/>
</dbReference>
<evidence type="ECO:0000259" key="1">
    <source>
        <dbReference type="PROSITE" id="PS51677"/>
    </source>
</evidence>
<dbReference type="AlphaFoldDB" id="A0A939BEH5"/>